<dbReference type="SUPFAM" id="SSF53223">
    <property type="entry name" value="Aminoacid dehydrogenase-like, N-terminal domain"/>
    <property type="match status" value="1"/>
</dbReference>
<dbReference type="InterPro" id="IPR006095">
    <property type="entry name" value="Glu/Leu/Phe/Val/Trp_DH"/>
</dbReference>
<dbReference type="Proteomes" id="UP000824156">
    <property type="component" value="Unassembled WGS sequence"/>
</dbReference>
<evidence type="ECO:0000256" key="9">
    <source>
        <dbReference type="RuleBase" id="RU004417"/>
    </source>
</evidence>
<dbReference type="GO" id="GO:0004354">
    <property type="term" value="F:glutamate dehydrogenase (NADP+) activity"/>
    <property type="evidence" value="ECO:0007669"/>
    <property type="project" value="TreeGrafter"/>
</dbReference>
<dbReference type="Pfam" id="PF02812">
    <property type="entry name" value="ELFV_dehydrog_N"/>
    <property type="match status" value="1"/>
</dbReference>
<dbReference type="InterPro" id="IPR036291">
    <property type="entry name" value="NAD(P)-bd_dom_sf"/>
</dbReference>
<comment type="caution">
    <text evidence="11">The sequence shown here is derived from an EMBL/GenBank/DDBJ whole genome shotgun (WGS) entry which is preliminary data.</text>
</comment>
<keyword evidence="3 5" id="KW-0560">Oxidoreductase</keyword>
<evidence type="ECO:0000256" key="7">
    <source>
        <dbReference type="PIRSR" id="PIRSR000185-2"/>
    </source>
</evidence>
<dbReference type="InterPro" id="IPR006096">
    <property type="entry name" value="Glu/Leu/Phe/Val/Trp_DH_C"/>
</dbReference>
<reference evidence="11" key="1">
    <citation type="journal article" date="2021" name="PeerJ">
        <title>Extensive microbial diversity within the chicken gut microbiome revealed by metagenomics and culture.</title>
        <authorList>
            <person name="Gilroy R."/>
            <person name="Ravi A."/>
            <person name="Getino M."/>
            <person name="Pursley I."/>
            <person name="Horton D.L."/>
            <person name="Alikhan N.F."/>
            <person name="Baker D."/>
            <person name="Gharbi K."/>
            <person name="Hall N."/>
            <person name="Watson M."/>
            <person name="Adriaenssens E.M."/>
            <person name="Foster-Nyarko E."/>
            <person name="Jarju S."/>
            <person name="Secka A."/>
            <person name="Antonio M."/>
            <person name="Oren A."/>
            <person name="Chaudhuri R.R."/>
            <person name="La Ragione R."/>
            <person name="Hildebrand F."/>
            <person name="Pallen M.J."/>
        </authorList>
    </citation>
    <scope>NUCLEOTIDE SEQUENCE</scope>
    <source>
        <strain evidence="11">1719</strain>
    </source>
</reference>
<dbReference type="InterPro" id="IPR006097">
    <property type="entry name" value="Glu/Leu/Phe/Val/Trp_DH_dimer"/>
</dbReference>
<dbReference type="FunFam" id="3.40.50.720:FF:000030">
    <property type="entry name" value="Glutamate dehydrogenase"/>
    <property type="match status" value="1"/>
</dbReference>
<dbReference type="NCBIfam" id="NF006929">
    <property type="entry name" value="PRK09414.1"/>
    <property type="match status" value="1"/>
</dbReference>
<evidence type="ECO:0000256" key="8">
    <source>
        <dbReference type="PIRSR" id="PIRSR000185-3"/>
    </source>
</evidence>
<dbReference type="AlphaFoldDB" id="A0A9D2AZC6"/>
<name>A0A9D2AZC6_9SPHI</name>
<gene>
    <name evidence="11" type="primary">gdhA</name>
    <name evidence="11" type="ORF">H9853_10435</name>
</gene>
<dbReference type="GO" id="GO:0000166">
    <property type="term" value="F:nucleotide binding"/>
    <property type="evidence" value="ECO:0007669"/>
    <property type="project" value="UniProtKB-KW"/>
</dbReference>
<evidence type="ECO:0000256" key="1">
    <source>
        <dbReference type="ARBA" id="ARBA00006382"/>
    </source>
</evidence>
<sequence>MTNTNAAYEFIKNKNIHEHEFNQAVSEVLNDIIPYINNSEYDHHRKYAVIERLVEPERIIQFRVVWHDDKNRVQINRGFRVQMNSLLGPYKGGLRFSPKVNLSVLKFLAFEQSFKNSLTGLPLGAAKGGADFDPRGKSDFEIMRFCQSFMNEFYKYIGPDLDIPAGDMGVGSREVGFLFGQYKKLSSQFHGALTGKSTLWGGSSLRQEATGYGLIYFLEQMLCSQDEDLKGKKIVISGCGNVAYYTALKAIEHHGNVLTLSNSTGYIYDKDGFDLEKLNYIGKLGRDIYKYSEKYSSAIFAENKKPWEVSCDIALPCATENEILKEDAKHLIENGCTYIAEGANMPCTIDAVRLIKQRRINYAPGKAANAGGVAVSGLEMAQNAGKSYWSKSKVDNKLRAIMENIYQICELHGNGDLAKGANIAGYLKLSRAMIEQGLI</sequence>
<feature type="binding site" evidence="7">
    <location>
        <position position="91"/>
    </location>
    <ligand>
        <name>substrate</name>
    </ligand>
</feature>
<dbReference type="GO" id="GO:0005829">
    <property type="term" value="C:cytosol"/>
    <property type="evidence" value="ECO:0007669"/>
    <property type="project" value="TreeGrafter"/>
</dbReference>
<dbReference type="InterPro" id="IPR050724">
    <property type="entry name" value="Glu_Leu_Phe_Val_DH"/>
</dbReference>
<dbReference type="SMART" id="SM00839">
    <property type="entry name" value="ELFV_dehydrog"/>
    <property type="match status" value="1"/>
</dbReference>
<evidence type="ECO:0000256" key="6">
    <source>
        <dbReference type="PIRSR" id="PIRSR000185-1"/>
    </source>
</evidence>
<dbReference type="InterPro" id="IPR046346">
    <property type="entry name" value="Aminoacid_DH-like_N_sf"/>
</dbReference>
<dbReference type="InterPro" id="IPR014362">
    <property type="entry name" value="Glu_DH"/>
</dbReference>
<feature type="site" description="Important for catalysis" evidence="8">
    <location>
        <position position="167"/>
    </location>
</feature>
<protein>
    <recommendedName>
        <fullName evidence="5">Glutamate dehydrogenase</fullName>
    </recommendedName>
</protein>
<evidence type="ECO:0000256" key="5">
    <source>
        <dbReference type="PIRNR" id="PIRNR000185"/>
    </source>
</evidence>
<evidence type="ECO:0000313" key="12">
    <source>
        <dbReference type="Proteomes" id="UP000824156"/>
    </source>
</evidence>
<feature type="domain" description="Glutamate/phenylalanine/leucine/valine/L-tryptophan dehydrogenase C-terminal" evidence="10">
    <location>
        <begin position="203"/>
        <end position="437"/>
    </location>
</feature>
<dbReference type="PANTHER" id="PTHR43571">
    <property type="entry name" value="NADP-SPECIFIC GLUTAMATE DEHYDROGENASE 1-RELATED"/>
    <property type="match status" value="1"/>
</dbReference>
<evidence type="ECO:0000256" key="4">
    <source>
        <dbReference type="ARBA" id="ARBA00023027"/>
    </source>
</evidence>
<dbReference type="PANTHER" id="PTHR43571:SF1">
    <property type="entry name" value="NADP-SPECIFIC GLUTAMATE DEHYDROGENASE 1-RELATED"/>
    <property type="match status" value="1"/>
</dbReference>
<comment type="similarity">
    <text evidence="1 5 9">Belongs to the Glu/Leu/Phe/Val dehydrogenases family.</text>
</comment>
<dbReference type="Gene3D" id="3.40.50.720">
    <property type="entry name" value="NAD(P)-binding Rossmann-like Domain"/>
    <property type="match status" value="1"/>
</dbReference>
<feature type="binding site" evidence="7">
    <location>
        <position position="166"/>
    </location>
    <ligand>
        <name>substrate</name>
    </ligand>
</feature>
<feature type="binding site" evidence="7">
    <location>
        <position position="241"/>
    </location>
    <ligand>
        <name>NAD(+)</name>
        <dbReference type="ChEBI" id="CHEBI:57540"/>
    </ligand>
</feature>
<keyword evidence="4 7" id="KW-0520">NAD</keyword>
<evidence type="ECO:0000256" key="2">
    <source>
        <dbReference type="ARBA" id="ARBA00011643"/>
    </source>
</evidence>
<dbReference type="Gene3D" id="1.10.285.10">
    <property type="entry name" value="Glutamate Dehydrogenase, chain A, domain 3"/>
    <property type="match status" value="2"/>
</dbReference>
<organism evidence="11 12">
    <name type="scientific">Candidatus Sphingobacterium stercoripullorum</name>
    <dbReference type="NCBI Taxonomy" id="2838759"/>
    <lineage>
        <taxon>Bacteria</taxon>
        <taxon>Pseudomonadati</taxon>
        <taxon>Bacteroidota</taxon>
        <taxon>Sphingobacteriia</taxon>
        <taxon>Sphingobacteriales</taxon>
        <taxon>Sphingobacteriaceae</taxon>
        <taxon>Sphingobacterium</taxon>
    </lineage>
</organism>
<feature type="binding site" evidence="7">
    <location>
        <position position="115"/>
    </location>
    <ligand>
        <name>substrate</name>
    </ligand>
</feature>
<feature type="active site" description="Proton donor" evidence="6">
    <location>
        <position position="127"/>
    </location>
</feature>
<dbReference type="SUPFAM" id="SSF51735">
    <property type="entry name" value="NAD(P)-binding Rossmann-fold domains"/>
    <property type="match status" value="1"/>
</dbReference>
<evidence type="ECO:0000313" key="11">
    <source>
        <dbReference type="EMBL" id="HIX55435.1"/>
    </source>
</evidence>
<feature type="binding site" evidence="7">
    <location>
        <position position="112"/>
    </location>
    <ligand>
        <name>substrate</name>
    </ligand>
</feature>
<proteinExistence type="inferred from homology"/>
<dbReference type="PRINTS" id="PR00082">
    <property type="entry name" value="GLFDHDRGNASE"/>
</dbReference>
<feature type="binding site" evidence="7">
    <location>
        <position position="376"/>
    </location>
    <ligand>
        <name>substrate</name>
    </ligand>
</feature>
<comment type="subunit">
    <text evidence="2">Homohexamer.</text>
</comment>
<dbReference type="Pfam" id="PF00208">
    <property type="entry name" value="ELFV_dehydrog"/>
    <property type="match status" value="1"/>
</dbReference>
<dbReference type="GO" id="GO:0006537">
    <property type="term" value="P:glutamate biosynthetic process"/>
    <property type="evidence" value="ECO:0007669"/>
    <property type="project" value="TreeGrafter"/>
</dbReference>
<keyword evidence="7" id="KW-0547">Nucleotide-binding</keyword>
<accession>A0A9D2AZC6</accession>
<evidence type="ECO:0000256" key="3">
    <source>
        <dbReference type="ARBA" id="ARBA00023002"/>
    </source>
</evidence>
<feature type="binding site" evidence="7">
    <location>
        <position position="210"/>
    </location>
    <ligand>
        <name>NAD(+)</name>
        <dbReference type="ChEBI" id="CHEBI:57540"/>
    </ligand>
</feature>
<dbReference type="FunFam" id="3.40.50.10860:FF:000002">
    <property type="entry name" value="Glutamate dehydrogenase"/>
    <property type="match status" value="1"/>
</dbReference>
<dbReference type="PIRSF" id="PIRSF000185">
    <property type="entry name" value="Glu_DH"/>
    <property type="match status" value="1"/>
</dbReference>
<reference evidence="11" key="2">
    <citation type="submission" date="2021-04" db="EMBL/GenBank/DDBJ databases">
        <authorList>
            <person name="Gilroy R."/>
        </authorList>
    </citation>
    <scope>NUCLEOTIDE SEQUENCE</scope>
    <source>
        <strain evidence="11">1719</strain>
    </source>
</reference>
<evidence type="ECO:0000259" key="10">
    <source>
        <dbReference type="SMART" id="SM00839"/>
    </source>
</evidence>
<dbReference type="Gene3D" id="3.40.50.10860">
    <property type="entry name" value="Leucine Dehydrogenase, chain A, domain 1"/>
    <property type="match status" value="1"/>
</dbReference>
<dbReference type="EMBL" id="DXEZ01000293">
    <property type="protein sequence ID" value="HIX55435.1"/>
    <property type="molecule type" value="Genomic_DNA"/>
</dbReference>